<evidence type="ECO:0000313" key="2">
    <source>
        <dbReference type="Proteomes" id="UP001589693"/>
    </source>
</evidence>
<proteinExistence type="predicted"/>
<evidence type="ECO:0000313" key="1">
    <source>
        <dbReference type="EMBL" id="MFB9904302.1"/>
    </source>
</evidence>
<dbReference type="RefSeq" id="WP_377851505.1">
    <property type="nucleotide sequence ID" value="NZ_JBHLZU010000009.1"/>
</dbReference>
<reference evidence="1 2" key="1">
    <citation type="submission" date="2024-09" db="EMBL/GenBank/DDBJ databases">
        <authorList>
            <person name="Sun Q."/>
            <person name="Mori K."/>
        </authorList>
    </citation>
    <scope>NUCLEOTIDE SEQUENCE [LARGE SCALE GENOMIC DNA]</scope>
    <source>
        <strain evidence="1 2">TBRC 7907</strain>
    </source>
</reference>
<name>A0ABV5ZTT6_9PSEU</name>
<comment type="caution">
    <text evidence="1">The sequence shown here is derived from an EMBL/GenBank/DDBJ whole genome shotgun (WGS) entry which is preliminary data.</text>
</comment>
<organism evidence="1 2">
    <name type="scientific">Allokutzneria oryzae</name>
    <dbReference type="NCBI Taxonomy" id="1378989"/>
    <lineage>
        <taxon>Bacteria</taxon>
        <taxon>Bacillati</taxon>
        <taxon>Actinomycetota</taxon>
        <taxon>Actinomycetes</taxon>
        <taxon>Pseudonocardiales</taxon>
        <taxon>Pseudonocardiaceae</taxon>
        <taxon>Allokutzneria</taxon>
    </lineage>
</organism>
<sequence>MFGWDTRAERIVEIVGEAPLDDIALPFSHAKEIDGLETARPAWLSARHPHGESTTFRPAQLIPARESFPPAGAPLPAIGAGGLDAGAARVAGSGSDPIAR</sequence>
<dbReference type="Proteomes" id="UP001589693">
    <property type="component" value="Unassembled WGS sequence"/>
</dbReference>
<keyword evidence="2" id="KW-1185">Reference proteome</keyword>
<accession>A0ABV5ZTT6</accession>
<dbReference type="EMBL" id="JBHLZU010000009">
    <property type="protein sequence ID" value="MFB9904302.1"/>
    <property type="molecule type" value="Genomic_DNA"/>
</dbReference>
<protein>
    <submittedName>
        <fullName evidence="1">Uncharacterized protein</fullName>
    </submittedName>
</protein>
<gene>
    <name evidence="1" type="ORF">ACFFQA_10175</name>
</gene>